<sequence>MVKSVEWRRRWETERRLAGHVNDGAMIRPYKNGGNALNIRKRGHTDHLSTGEKDPIIDQPTVQRVSHSLTMTTIAKVKLALDQRKRESSLSEKGNFAEIAMWAHN</sequence>
<name>A0A9I9EKQ3_CUCME</name>
<accession>A0A9I9EKQ3</accession>
<proteinExistence type="predicted"/>
<reference evidence="1" key="1">
    <citation type="submission" date="2023-03" db="UniProtKB">
        <authorList>
            <consortium name="EnsemblPlants"/>
        </authorList>
    </citation>
    <scope>IDENTIFICATION</scope>
</reference>
<dbReference type="Gramene" id="MELO3C034735.2.1">
    <property type="protein sequence ID" value="MELO3C034735.2.1"/>
    <property type="gene ID" value="MELO3C034735.2"/>
</dbReference>
<organism evidence="1">
    <name type="scientific">Cucumis melo</name>
    <name type="common">Muskmelon</name>
    <dbReference type="NCBI Taxonomy" id="3656"/>
    <lineage>
        <taxon>Eukaryota</taxon>
        <taxon>Viridiplantae</taxon>
        <taxon>Streptophyta</taxon>
        <taxon>Embryophyta</taxon>
        <taxon>Tracheophyta</taxon>
        <taxon>Spermatophyta</taxon>
        <taxon>Magnoliopsida</taxon>
        <taxon>eudicotyledons</taxon>
        <taxon>Gunneridae</taxon>
        <taxon>Pentapetalae</taxon>
        <taxon>rosids</taxon>
        <taxon>fabids</taxon>
        <taxon>Cucurbitales</taxon>
        <taxon>Cucurbitaceae</taxon>
        <taxon>Benincaseae</taxon>
        <taxon>Cucumis</taxon>
    </lineage>
</organism>
<dbReference type="AlphaFoldDB" id="A0A9I9EKQ3"/>
<evidence type="ECO:0000313" key="1">
    <source>
        <dbReference type="EnsemblPlants" id="MELO3C034735.2.1"/>
    </source>
</evidence>
<protein>
    <submittedName>
        <fullName evidence="1">Uncharacterized protein</fullName>
    </submittedName>
</protein>
<dbReference type="EnsemblPlants" id="MELO3C034735.2.1">
    <property type="protein sequence ID" value="MELO3C034735.2.1"/>
    <property type="gene ID" value="MELO3C034735.2"/>
</dbReference>